<proteinExistence type="predicted"/>
<gene>
    <name evidence="2" type="ORF">METZ01_LOCUS253085</name>
</gene>
<dbReference type="InterPro" id="IPR006683">
    <property type="entry name" value="Thioestr_dom"/>
</dbReference>
<protein>
    <recommendedName>
        <fullName evidence="1">Thioesterase domain-containing protein</fullName>
    </recommendedName>
</protein>
<dbReference type="Pfam" id="PF03061">
    <property type="entry name" value="4HBT"/>
    <property type="match status" value="1"/>
</dbReference>
<evidence type="ECO:0000259" key="1">
    <source>
        <dbReference type="Pfam" id="PF03061"/>
    </source>
</evidence>
<sequence length="140" mass="15589">MSQERARPDANNCFVCGPDNPIGLHLTFRMDGTICRSEFIPDQRHVGFDGMTHGGILYSVLDDAMANWLFLQGARGYTARCEVRYLEPLDIGVEVHLEGRLERRKARLAKLVARAVRANDGKTVAQAQASFMIESPGQLL</sequence>
<feature type="domain" description="Thioesterase" evidence="1">
    <location>
        <begin position="50"/>
        <end position="122"/>
    </location>
</feature>
<name>A0A382INH0_9ZZZZ</name>
<reference evidence="2" key="1">
    <citation type="submission" date="2018-05" db="EMBL/GenBank/DDBJ databases">
        <authorList>
            <person name="Lanie J.A."/>
            <person name="Ng W.-L."/>
            <person name="Kazmierczak K.M."/>
            <person name="Andrzejewski T.M."/>
            <person name="Davidsen T.M."/>
            <person name="Wayne K.J."/>
            <person name="Tettelin H."/>
            <person name="Glass J.I."/>
            <person name="Rusch D."/>
            <person name="Podicherti R."/>
            <person name="Tsui H.-C.T."/>
            <person name="Winkler M.E."/>
        </authorList>
    </citation>
    <scope>NUCLEOTIDE SEQUENCE</scope>
</reference>
<dbReference type="InterPro" id="IPR029069">
    <property type="entry name" value="HotDog_dom_sf"/>
</dbReference>
<accession>A0A382INH0</accession>
<dbReference type="AlphaFoldDB" id="A0A382INH0"/>
<dbReference type="SUPFAM" id="SSF54637">
    <property type="entry name" value="Thioesterase/thiol ester dehydrase-isomerase"/>
    <property type="match status" value="1"/>
</dbReference>
<dbReference type="CDD" id="cd03443">
    <property type="entry name" value="PaaI_thioesterase"/>
    <property type="match status" value="1"/>
</dbReference>
<organism evidence="2">
    <name type="scientific">marine metagenome</name>
    <dbReference type="NCBI Taxonomy" id="408172"/>
    <lineage>
        <taxon>unclassified sequences</taxon>
        <taxon>metagenomes</taxon>
        <taxon>ecological metagenomes</taxon>
    </lineage>
</organism>
<dbReference type="Gene3D" id="3.10.129.10">
    <property type="entry name" value="Hotdog Thioesterase"/>
    <property type="match status" value="1"/>
</dbReference>
<evidence type="ECO:0000313" key="2">
    <source>
        <dbReference type="EMBL" id="SVC00231.1"/>
    </source>
</evidence>
<dbReference type="EMBL" id="UINC01068002">
    <property type="protein sequence ID" value="SVC00231.1"/>
    <property type="molecule type" value="Genomic_DNA"/>
</dbReference>